<dbReference type="Gene3D" id="3.40.50.450">
    <property type="match status" value="1"/>
</dbReference>
<reference evidence="1" key="1">
    <citation type="submission" date="2022-12" db="EMBL/GenBank/DDBJ databases">
        <title>Isolation and characterisation of novel Methanocorpusculum spp. from native Australian herbivores indicates the genus is ancestrally host-associated.</title>
        <authorList>
            <person name="Volmer J.G."/>
            <person name="Soo R.M."/>
            <person name="Evans P.N."/>
            <person name="Hoedt E.C."/>
            <person name="Astorga Alsina A.L."/>
            <person name="Woodcroft B.J."/>
            <person name="Tyson G.W."/>
            <person name="Hugenholtz P."/>
            <person name="Morrison M."/>
        </authorList>
    </citation>
    <scope>NUCLEOTIDE SEQUENCE</scope>
    <source>
        <strain evidence="1">CW153</strain>
    </source>
</reference>
<dbReference type="PANTHER" id="PTHR15364:SF0">
    <property type="entry name" value="2'-DEOXYNUCLEOSIDE 5'-PHOSPHATE N-HYDROLASE 1"/>
    <property type="match status" value="1"/>
</dbReference>
<dbReference type="Proteomes" id="UP001141336">
    <property type="component" value="Unassembled WGS sequence"/>
</dbReference>
<dbReference type="EMBL" id="JAPTGC010000001">
    <property type="protein sequence ID" value="MCZ0861921.1"/>
    <property type="molecule type" value="Genomic_DNA"/>
</dbReference>
<protein>
    <submittedName>
        <fullName evidence="1">Nucleoside 2-deoxyribosyltransferase</fullName>
    </submittedName>
</protein>
<proteinExistence type="predicted"/>
<dbReference type="InterPro" id="IPR051239">
    <property type="entry name" value="2'-dNMP_N-hydrolase"/>
</dbReference>
<dbReference type="PANTHER" id="PTHR15364">
    <property type="entry name" value="2'-DEOXYNUCLEOSIDE 5'-PHOSPHATE N-HYDROLASE 1"/>
    <property type="match status" value="1"/>
</dbReference>
<gene>
    <name evidence="1" type="ORF">O0S09_01445</name>
</gene>
<dbReference type="InterPro" id="IPR007710">
    <property type="entry name" value="Nucleoside_deoxyribTrfase"/>
</dbReference>
<dbReference type="RefSeq" id="WP_268922114.1">
    <property type="nucleotide sequence ID" value="NZ_JAPTGC010000001.1"/>
</dbReference>
<dbReference type="Pfam" id="PF05014">
    <property type="entry name" value="Nuc_deoxyrib_tr"/>
    <property type="match status" value="1"/>
</dbReference>
<dbReference type="SUPFAM" id="SSF52309">
    <property type="entry name" value="N-(deoxy)ribosyltransferase-like"/>
    <property type="match status" value="1"/>
</dbReference>
<dbReference type="Pfam" id="PF04463">
    <property type="entry name" value="2-thiour_desulf"/>
    <property type="match status" value="1"/>
</dbReference>
<evidence type="ECO:0000313" key="1">
    <source>
        <dbReference type="EMBL" id="MCZ0861921.1"/>
    </source>
</evidence>
<evidence type="ECO:0000313" key="2">
    <source>
        <dbReference type="Proteomes" id="UP001141336"/>
    </source>
</evidence>
<name>A0ABT4IJK3_9EURY</name>
<keyword evidence="2" id="KW-1185">Reference proteome</keyword>
<comment type="caution">
    <text evidence="1">The sequence shown here is derived from an EMBL/GenBank/DDBJ whole genome shotgun (WGS) entry which is preliminary data.</text>
</comment>
<sequence>MYVLVSACILNEKLRAEGITTDADRAVWAAAAARCRQFGIEMVPLPCPETLYLGVPRSPGSFLDRLNTPEFAAVLDHLEEQVRTLIAERGEPPIAIIGVNSSPTCGVTTTYYGDEKSAGPGVFLKRFADFPLIDVRSFAQYRIYLAAPLFSEAQKIYNAGLAGLLASQYYSVHLPQNFEDTAESRSKNREELIYRWNLAALKNSDIVVAVIDGSDADSGTAWEMGYATALGKRVIAIRTDFRRYSENELVNLMLETEAEIAGSSEELLSLLTCGSA</sequence>
<accession>A0ABT4IJK3</accession>
<organism evidence="1 2">
    <name type="scientific">Methanocorpusculum vombati</name>
    <dbReference type="NCBI Taxonomy" id="3002864"/>
    <lineage>
        <taxon>Archaea</taxon>
        <taxon>Methanobacteriati</taxon>
        <taxon>Methanobacteriota</taxon>
        <taxon>Stenosarchaea group</taxon>
        <taxon>Methanomicrobia</taxon>
        <taxon>Methanomicrobiales</taxon>
        <taxon>Methanocorpusculaceae</taxon>
        <taxon>Methanocorpusculum</taxon>
    </lineage>
</organism>
<dbReference type="InterPro" id="IPR007553">
    <property type="entry name" value="2-thiour_desulf"/>
</dbReference>